<keyword evidence="2" id="KW-1185">Reference proteome</keyword>
<protein>
    <submittedName>
        <fullName evidence="1">Uncharacterized protein</fullName>
    </submittedName>
</protein>
<gene>
    <name evidence="1" type="ORF">WG219_10825</name>
</gene>
<reference evidence="1 2" key="1">
    <citation type="submission" date="2024-03" db="EMBL/GenBank/DDBJ databases">
        <title>Complete genome of BD2.</title>
        <authorList>
            <person name="Cao G."/>
        </authorList>
    </citation>
    <scope>NUCLEOTIDE SEQUENCE [LARGE SCALE GENOMIC DNA]</scope>
    <source>
        <strain evidence="1 2">BD2</strain>
    </source>
</reference>
<dbReference type="EMBL" id="CP148074">
    <property type="protein sequence ID" value="WXL27904.1"/>
    <property type="molecule type" value="Genomic_DNA"/>
</dbReference>
<name>A0ABZ2RUD5_ECTME</name>
<organism evidence="1 2">
    <name type="scientific">Ectopseudomonas mendocina</name>
    <name type="common">Pseudomonas mendocina</name>
    <dbReference type="NCBI Taxonomy" id="300"/>
    <lineage>
        <taxon>Bacteria</taxon>
        <taxon>Pseudomonadati</taxon>
        <taxon>Pseudomonadota</taxon>
        <taxon>Gammaproteobacteria</taxon>
        <taxon>Pseudomonadales</taxon>
        <taxon>Pseudomonadaceae</taxon>
        <taxon>Ectopseudomonas</taxon>
    </lineage>
</organism>
<proteinExistence type="predicted"/>
<dbReference type="Proteomes" id="UP001476583">
    <property type="component" value="Chromosome"/>
</dbReference>
<evidence type="ECO:0000313" key="2">
    <source>
        <dbReference type="Proteomes" id="UP001476583"/>
    </source>
</evidence>
<accession>A0ABZ2RUD5</accession>
<sequence>MPEIGASVFIIPSDFDSRHERSAFKYRDERLVVLNDVSRKVIDGQRRLDPLYAFPYRVPTGAAYRMNDSASKEASVGPQQYYKPANPGFARIRIHDLKHTSGRRLQSTGVSH</sequence>
<evidence type="ECO:0000313" key="1">
    <source>
        <dbReference type="EMBL" id="WXL27904.1"/>
    </source>
</evidence>